<protein>
    <submittedName>
        <fullName evidence="3">CotH kinase family protein</fullName>
    </submittedName>
</protein>
<feature type="region of interest" description="Disordered" evidence="1">
    <location>
        <begin position="346"/>
        <end position="404"/>
    </location>
</feature>
<reference evidence="3 4" key="1">
    <citation type="submission" date="2023-12" db="EMBL/GenBank/DDBJ databases">
        <title>Whole genome sequencing of Paenibacillus phoenicis isolated from the Phoenix Mars Lander spacecraft assembly facility.</title>
        <authorList>
            <person name="Garcia A."/>
            <person name="Venkateswaran K."/>
        </authorList>
    </citation>
    <scope>NUCLEOTIDE SEQUENCE [LARGE SCALE GENOMIC DNA]</scope>
    <source>
        <strain evidence="3 4">3PO2SA</strain>
    </source>
</reference>
<dbReference type="GO" id="GO:0016301">
    <property type="term" value="F:kinase activity"/>
    <property type="evidence" value="ECO:0007669"/>
    <property type="project" value="UniProtKB-KW"/>
</dbReference>
<keyword evidence="3" id="KW-0418">Kinase</keyword>
<sequence length="710" mass="72240">MRKGTRLLLWTCVGLLLVGLIACEATMNSGGSSVTNSQTGAAGERTVSAEEKKLDEEVFPKDRVVDVKITIDEADFQDMLDNASAEEFKTASVDYNGHHFDNVGIRTKGNLSLRSVVQMSDSDRYSFKLSFDEYVNQTLEGIQKINLNNNYSDATYMREFLTYELSEQMGLPTPKHSYVNVYINGELWGFYLAVEQIGDAYLERNFGNAYGALYKGEMTGSGSDLTWLGDDLSAYTGLVLKSKSSNGDILIKMLDELNNGSNYEKYINVPDALGYIALNTLTNNMDSYIGANKQNYYLYEDDGVFSILPWDYNMAFGGMGRGGGGFGRGANGGAGGGADGAGGAAGATGAAGGGAQDGATGGGDAGAARGQPQAGAGADAQGGAAAPGGAAPGGGGSGRSNLLIDEPTQGAVADRPLVAKLLAVDEYKVQYHDILQSAIDNFLENDKFSARVTELSEMISSYVKADPTAFYTYEEYEQAVPQLISTNASQIENIQQQLDGTIASSGDGSGSGGGFGGMGGGFGGGRTGRTAAQGQSETQAGAVAEPSTPTNGAAGSAQGGDGAPAGQGGQPPQAGGNGAMGDPAQATQAGAPAAAADGAASGDAQAQLPQGAPGAPGAEGEAGSPPALPDGMQPPEGFPGDAGELGDAAGGAGEARPAGGFRGGDFPGGGRGFGPNGQQASSSEALITGISLLVLLAAAGFVAFFRRKRL</sequence>
<keyword evidence="2" id="KW-0472">Membrane</keyword>
<dbReference type="PROSITE" id="PS51257">
    <property type="entry name" value="PROKAR_LIPOPROTEIN"/>
    <property type="match status" value="1"/>
</dbReference>
<keyword evidence="2" id="KW-0812">Transmembrane</keyword>
<keyword evidence="3" id="KW-0808">Transferase</keyword>
<feature type="transmembrane region" description="Helical" evidence="2">
    <location>
        <begin position="685"/>
        <end position="705"/>
    </location>
</feature>
<feature type="region of interest" description="Disordered" evidence="1">
    <location>
        <begin position="501"/>
        <end position="680"/>
    </location>
</feature>
<comment type="caution">
    <text evidence="3">The sequence shown here is derived from an EMBL/GenBank/DDBJ whole genome shotgun (WGS) entry which is preliminary data.</text>
</comment>
<evidence type="ECO:0000256" key="1">
    <source>
        <dbReference type="SAM" id="MobiDB-lite"/>
    </source>
</evidence>
<gene>
    <name evidence="3" type="ORF">U9M73_21790</name>
</gene>
<feature type="compositionally biased region" description="Low complexity" evidence="1">
    <location>
        <begin position="366"/>
        <end position="389"/>
    </location>
</feature>
<evidence type="ECO:0000313" key="3">
    <source>
        <dbReference type="EMBL" id="MEA3572564.1"/>
    </source>
</evidence>
<keyword evidence="4" id="KW-1185">Reference proteome</keyword>
<dbReference type="EMBL" id="JAYERP010000002">
    <property type="protein sequence ID" value="MEA3572564.1"/>
    <property type="molecule type" value="Genomic_DNA"/>
</dbReference>
<dbReference type="PANTHER" id="PTHR40050">
    <property type="entry name" value="INNER SPORE COAT PROTEIN H"/>
    <property type="match status" value="1"/>
</dbReference>
<name>A0ABU5PRK1_9BACL</name>
<feature type="compositionally biased region" description="Gly residues" evidence="1">
    <location>
        <begin position="346"/>
        <end position="365"/>
    </location>
</feature>
<proteinExistence type="predicted"/>
<feature type="compositionally biased region" description="Gly residues" evidence="1">
    <location>
        <begin position="557"/>
        <end position="579"/>
    </location>
</feature>
<feature type="compositionally biased region" description="Gly residues" evidence="1">
    <location>
        <begin position="660"/>
        <end position="675"/>
    </location>
</feature>
<evidence type="ECO:0000313" key="4">
    <source>
        <dbReference type="Proteomes" id="UP001292216"/>
    </source>
</evidence>
<evidence type="ECO:0000256" key="2">
    <source>
        <dbReference type="SAM" id="Phobius"/>
    </source>
</evidence>
<dbReference type="Pfam" id="PF08757">
    <property type="entry name" value="CotH"/>
    <property type="match status" value="2"/>
</dbReference>
<accession>A0ABU5PRK1</accession>
<feature type="compositionally biased region" description="Polar residues" evidence="1">
    <location>
        <begin position="530"/>
        <end position="539"/>
    </location>
</feature>
<dbReference type="InterPro" id="IPR014867">
    <property type="entry name" value="Spore_coat_CotH_CotH2/3/7"/>
</dbReference>
<keyword evidence="2" id="KW-1133">Transmembrane helix</keyword>
<feature type="compositionally biased region" description="Low complexity" evidence="1">
    <location>
        <begin position="580"/>
        <end position="625"/>
    </location>
</feature>
<dbReference type="Proteomes" id="UP001292216">
    <property type="component" value="Unassembled WGS sequence"/>
</dbReference>
<feature type="compositionally biased region" description="Gly residues" evidence="1">
    <location>
        <begin position="507"/>
        <end position="527"/>
    </location>
</feature>
<dbReference type="PANTHER" id="PTHR40050:SF1">
    <property type="entry name" value="INNER SPORE COAT PROTEIN H"/>
    <property type="match status" value="1"/>
</dbReference>
<organism evidence="3 4">
    <name type="scientific">Paenibacillus phoenicis</name>
    <dbReference type="NCBI Taxonomy" id="554117"/>
    <lineage>
        <taxon>Bacteria</taxon>
        <taxon>Bacillati</taxon>
        <taxon>Bacillota</taxon>
        <taxon>Bacilli</taxon>
        <taxon>Bacillales</taxon>
        <taxon>Paenibacillaceae</taxon>
        <taxon>Paenibacillus</taxon>
    </lineage>
</organism>